<evidence type="ECO:0000313" key="10">
    <source>
        <dbReference type="EMBL" id="RWR00210.1"/>
    </source>
</evidence>
<feature type="domain" description="Prenylcysteine lyase" evidence="9">
    <location>
        <begin position="156"/>
        <end position="532"/>
    </location>
</feature>
<evidence type="ECO:0000256" key="3">
    <source>
        <dbReference type="ARBA" id="ARBA00022630"/>
    </source>
</evidence>
<keyword evidence="10" id="KW-0456">Lyase</keyword>
<evidence type="ECO:0000313" key="11">
    <source>
        <dbReference type="Proteomes" id="UP000283841"/>
    </source>
</evidence>
<name>A0A443I7Z6_BYSSP</name>
<dbReference type="Gene3D" id="3.30.70.1990">
    <property type="match status" value="1"/>
</dbReference>
<keyword evidence="5" id="KW-0274">FAD</keyword>
<dbReference type="AlphaFoldDB" id="A0A443I7Z6"/>
<dbReference type="Pfam" id="PF07156">
    <property type="entry name" value="Prenylcys_lyase"/>
    <property type="match status" value="1"/>
</dbReference>
<evidence type="ECO:0000256" key="7">
    <source>
        <dbReference type="ARBA" id="ARBA00023180"/>
    </source>
</evidence>
<dbReference type="PANTHER" id="PTHR15944:SF0">
    <property type="entry name" value="PRENYLCYSTEINE LYASE DOMAIN-CONTAINING PROTEIN"/>
    <property type="match status" value="1"/>
</dbReference>
<dbReference type="RefSeq" id="XP_028489854.1">
    <property type="nucleotide sequence ID" value="XM_028633024.1"/>
</dbReference>
<dbReference type="Proteomes" id="UP000283841">
    <property type="component" value="Unassembled WGS sequence"/>
</dbReference>
<dbReference type="InterPro" id="IPR036188">
    <property type="entry name" value="FAD/NAD-bd_sf"/>
</dbReference>
<evidence type="ECO:0000256" key="4">
    <source>
        <dbReference type="ARBA" id="ARBA00022729"/>
    </source>
</evidence>
<proteinExistence type="inferred from homology"/>
<evidence type="ECO:0000256" key="5">
    <source>
        <dbReference type="ARBA" id="ARBA00022827"/>
    </source>
</evidence>
<evidence type="ECO:0000256" key="6">
    <source>
        <dbReference type="ARBA" id="ARBA00023002"/>
    </source>
</evidence>
<keyword evidence="7" id="KW-0325">Glycoprotein</keyword>
<keyword evidence="4 8" id="KW-0732">Signal</keyword>
<dbReference type="GO" id="GO:0030328">
    <property type="term" value="P:prenylcysteine catabolic process"/>
    <property type="evidence" value="ECO:0007669"/>
    <property type="project" value="InterPro"/>
</dbReference>
<evidence type="ECO:0000259" key="9">
    <source>
        <dbReference type="Pfam" id="PF07156"/>
    </source>
</evidence>
<dbReference type="GO" id="GO:0001735">
    <property type="term" value="F:prenylcysteine oxidase activity"/>
    <property type="evidence" value="ECO:0007669"/>
    <property type="project" value="InterPro"/>
</dbReference>
<dbReference type="EMBL" id="RCNU01000001">
    <property type="protein sequence ID" value="RWR00210.1"/>
    <property type="molecule type" value="Genomic_DNA"/>
</dbReference>
<dbReference type="STRING" id="264951.A0A443I7Z6"/>
<keyword evidence="3" id="KW-0285">Flavoprotein</keyword>
<dbReference type="VEuPathDB" id="FungiDB:C8Q69DRAFT_50890"/>
<reference evidence="10 11" key="1">
    <citation type="journal article" date="2018" name="Front. Microbiol.">
        <title>Genomic and genetic insights into a cosmopolitan fungus, Paecilomyces variotii (Eurotiales).</title>
        <authorList>
            <person name="Urquhart A.S."/>
            <person name="Mondo S.J."/>
            <person name="Makela M.R."/>
            <person name="Hane J.K."/>
            <person name="Wiebenga A."/>
            <person name="He G."/>
            <person name="Mihaltcheva S."/>
            <person name="Pangilinan J."/>
            <person name="Lipzen A."/>
            <person name="Barry K."/>
            <person name="de Vries R.P."/>
            <person name="Grigoriev I.V."/>
            <person name="Idnurm A."/>
        </authorList>
    </citation>
    <scope>NUCLEOTIDE SEQUENCE [LARGE SCALE GENOMIC DNA]</scope>
    <source>
        <strain evidence="10 11">CBS 101075</strain>
    </source>
</reference>
<dbReference type="Gene3D" id="1.10.405.20">
    <property type="match status" value="1"/>
</dbReference>
<dbReference type="InterPro" id="IPR017046">
    <property type="entry name" value="Prenylcysteine_Oxase1"/>
</dbReference>
<dbReference type="GO" id="GO:0016829">
    <property type="term" value="F:lyase activity"/>
    <property type="evidence" value="ECO:0007669"/>
    <property type="project" value="UniProtKB-KW"/>
</dbReference>
<evidence type="ECO:0000256" key="2">
    <source>
        <dbReference type="ARBA" id="ARBA00009967"/>
    </source>
</evidence>
<dbReference type="SUPFAM" id="SSF51905">
    <property type="entry name" value="FAD/NAD(P)-binding domain"/>
    <property type="match status" value="1"/>
</dbReference>
<dbReference type="InterPro" id="IPR010795">
    <property type="entry name" value="Prenylcys_lyase"/>
</dbReference>
<evidence type="ECO:0000256" key="8">
    <source>
        <dbReference type="SAM" id="SignalP"/>
    </source>
</evidence>
<dbReference type="GeneID" id="39602301"/>
<dbReference type="PANTHER" id="PTHR15944">
    <property type="entry name" value="FARNESYLCYSTEINE LYASE"/>
    <property type="match status" value="1"/>
</dbReference>
<keyword evidence="11" id="KW-1185">Reference proteome</keyword>
<dbReference type="Pfam" id="PF13450">
    <property type="entry name" value="NAD_binding_8"/>
    <property type="match status" value="1"/>
</dbReference>
<comment type="similarity">
    <text evidence="2">Belongs to the prenylcysteine oxidase family.</text>
</comment>
<feature type="signal peptide" evidence="8">
    <location>
        <begin position="1"/>
        <end position="32"/>
    </location>
</feature>
<comment type="caution">
    <text evidence="10">The sequence shown here is derived from an EMBL/GenBank/DDBJ whole genome shotgun (WGS) entry which is preliminary data.</text>
</comment>
<gene>
    <name evidence="10" type="ORF">C8Q69DRAFT_50890</name>
</gene>
<keyword evidence="6" id="KW-0560">Oxidoreductase</keyword>
<sequence length="547" mass="60512">MGYSSTTGAMGAFRSLFLFFWITAWYSSLVYADNQVPLRGAEENQPKRIAVIGAGSGGASTAHFLRKYADYFKVPVNITVYERASYVGGRSTTVNVFDDPSIPVELGASIFVEVNRNLVKAAKEFGLLTETAFSARPRDSDDSLGVWDGQRFVYQQQDTSFWWNIAKLLWKYGLAPVRTQRLMKQTVNKFLGLYESPLFPFSSLSDAANAASLLDATVSTGAEFLERNGVSADFSREIIQASTRVNYGQNLPLIHGLETMVCMAAEGAISIQGGNWRIFDAMLKASGAEVRLNTSVASINQKEDGTLSVSSTTGHSAAEQSEFDEVVIAGPLQEAGLTISPELDHVPDRIPYVELHVTLFASPHRISPQYFNSGASSVPETILTTLPQGLDLGSRRDGVGPTGFWSISTLQKVKAPSQSEEHYVYKIFSPQRLSAQFVADILGLDREAESTKAATNPTIGDLPREDVSWFYEKTWHSYPYLYPRVTFEEISLAPHIWYTSGIESFISTMETSSLMGKNVAALIARSWLDKPDQDTEEEWNHWDKAEL</sequence>
<feature type="chain" id="PRO_5019509968" evidence="8">
    <location>
        <begin position="33"/>
        <end position="547"/>
    </location>
</feature>
<evidence type="ECO:0000256" key="1">
    <source>
        <dbReference type="ARBA" id="ARBA00001974"/>
    </source>
</evidence>
<dbReference type="PIRSF" id="PIRSF036292">
    <property type="entry name" value="Prenylcysteine_oxidase"/>
    <property type="match status" value="1"/>
</dbReference>
<accession>A0A443I7Z6</accession>
<comment type="cofactor">
    <cofactor evidence="1">
        <name>FAD</name>
        <dbReference type="ChEBI" id="CHEBI:57692"/>
    </cofactor>
</comment>
<organism evidence="10 11">
    <name type="scientific">Byssochlamys spectabilis</name>
    <name type="common">Paecilomyces variotii</name>
    <dbReference type="NCBI Taxonomy" id="264951"/>
    <lineage>
        <taxon>Eukaryota</taxon>
        <taxon>Fungi</taxon>
        <taxon>Dikarya</taxon>
        <taxon>Ascomycota</taxon>
        <taxon>Pezizomycotina</taxon>
        <taxon>Eurotiomycetes</taxon>
        <taxon>Eurotiomycetidae</taxon>
        <taxon>Eurotiales</taxon>
        <taxon>Thermoascaceae</taxon>
        <taxon>Paecilomyces</taxon>
    </lineage>
</organism>
<protein>
    <submittedName>
        <fullName evidence="10">Putative prenylcysteine lyase</fullName>
    </submittedName>
</protein>
<dbReference type="GO" id="GO:0030327">
    <property type="term" value="P:prenylated protein catabolic process"/>
    <property type="evidence" value="ECO:0007669"/>
    <property type="project" value="TreeGrafter"/>
</dbReference>
<dbReference type="Gene3D" id="3.50.50.60">
    <property type="entry name" value="FAD/NAD(P)-binding domain"/>
    <property type="match status" value="1"/>
</dbReference>